<feature type="transmembrane region" description="Helical" evidence="7">
    <location>
        <begin position="117"/>
        <end position="136"/>
    </location>
</feature>
<dbReference type="InterPro" id="IPR036259">
    <property type="entry name" value="MFS_trans_sf"/>
</dbReference>
<evidence type="ECO:0000256" key="4">
    <source>
        <dbReference type="ARBA" id="ARBA00022692"/>
    </source>
</evidence>
<dbReference type="Proteomes" id="UP000636110">
    <property type="component" value="Unassembled WGS sequence"/>
</dbReference>
<dbReference type="PANTHER" id="PTHR23513">
    <property type="entry name" value="INTEGRAL MEMBRANE EFFLUX PROTEIN-RELATED"/>
    <property type="match status" value="1"/>
</dbReference>
<evidence type="ECO:0000256" key="3">
    <source>
        <dbReference type="ARBA" id="ARBA00022475"/>
    </source>
</evidence>
<keyword evidence="9" id="KW-1185">Reference proteome</keyword>
<feature type="transmembrane region" description="Helical" evidence="7">
    <location>
        <begin position="387"/>
        <end position="406"/>
    </location>
</feature>
<keyword evidence="3" id="KW-1003">Cell membrane</keyword>
<dbReference type="PANTHER" id="PTHR23513:SF9">
    <property type="entry name" value="ENTEROBACTIN EXPORTER ENTS"/>
    <property type="match status" value="1"/>
</dbReference>
<keyword evidence="6 7" id="KW-0472">Membrane</keyword>
<evidence type="ECO:0000313" key="8">
    <source>
        <dbReference type="EMBL" id="MBB2150942.1"/>
    </source>
</evidence>
<feature type="transmembrane region" description="Helical" evidence="7">
    <location>
        <begin position="185"/>
        <end position="205"/>
    </location>
</feature>
<evidence type="ECO:0000256" key="6">
    <source>
        <dbReference type="ARBA" id="ARBA00023136"/>
    </source>
</evidence>
<evidence type="ECO:0000256" key="2">
    <source>
        <dbReference type="ARBA" id="ARBA00022448"/>
    </source>
</evidence>
<evidence type="ECO:0000313" key="9">
    <source>
        <dbReference type="Proteomes" id="UP000636110"/>
    </source>
</evidence>
<evidence type="ECO:0000256" key="1">
    <source>
        <dbReference type="ARBA" id="ARBA00004651"/>
    </source>
</evidence>
<feature type="transmembrane region" description="Helical" evidence="7">
    <location>
        <begin position="86"/>
        <end position="105"/>
    </location>
</feature>
<feature type="transmembrane region" description="Helical" evidence="7">
    <location>
        <begin position="241"/>
        <end position="259"/>
    </location>
</feature>
<dbReference type="SUPFAM" id="SSF103473">
    <property type="entry name" value="MFS general substrate transporter"/>
    <property type="match status" value="1"/>
</dbReference>
<name>A0ABR6F146_9SPHI</name>
<comment type="caution">
    <text evidence="8">The sequence shown here is derived from an EMBL/GenBank/DDBJ whole genome shotgun (WGS) entry which is preliminary data.</text>
</comment>
<feature type="transmembrane region" description="Helical" evidence="7">
    <location>
        <begin position="301"/>
        <end position="318"/>
    </location>
</feature>
<dbReference type="EMBL" id="WNXC01000008">
    <property type="protein sequence ID" value="MBB2150942.1"/>
    <property type="molecule type" value="Genomic_DNA"/>
</dbReference>
<reference evidence="8 9" key="1">
    <citation type="submission" date="2019-11" db="EMBL/GenBank/DDBJ databases">
        <title>Description of Pedobacter sp. LMG 31462T.</title>
        <authorList>
            <person name="Carlier A."/>
            <person name="Qi S."/>
            <person name="Vandamme P."/>
        </authorList>
    </citation>
    <scope>NUCLEOTIDE SEQUENCE [LARGE SCALE GENOMIC DNA]</scope>
    <source>
        <strain evidence="8 9">LMG 31462</strain>
    </source>
</reference>
<evidence type="ECO:0000256" key="7">
    <source>
        <dbReference type="SAM" id="Phobius"/>
    </source>
</evidence>
<evidence type="ECO:0000256" key="5">
    <source>
        <dbReference type="ARBA" id="ARBA00022989"/>
    </source>
</evidence>
<comment type="subcellular location">
    <subcellularLocation>
        <location evidence="1">Cell membrane</location>
        <topology evidence="1">Multi-pass membrane protein</topology>
    </subcellularLocation>
</comment>
<organism evidence="8 9">
    <name type="scientific">Pedobacter gandavensis</name>
    <dbReference type="NCBI Taxonomy" id="2679963"/>
    <lineage>
        <taxon>Bacteria</taxon>
        <taxon>Pseudomonadati</taxon>
        <taxon>Bacteroidota</taxon>
        <taxon>Sphingobacteriia</taxon>
        <taxon>Sphingobacteriales</taxon>
        <taxon>Sphingobacteriaceae</taxon>
        <taxon>Pedobacter</taxon>
    </lineage>
</organism>
<dbReference type="CDD" id="cd06173">
    <property type="entry name" value="MFS_MefA_like"/>
    <property type="match status" value="1"/>
</dbReference>
<dbReference type="RefSeq" id="WP_182960361.1">
    <property type="nucleotide sequence ID" value="NZ_WNXC01000008.1"/>
</dbReference>
<keyword evidence="4 7" id="KW-0812">Transmembrane</keyword>
<feature type="transmembrane region" description="Helical" evidence="7">
    <location>
        <begin position="54"/>
        <end position="74"/>
    </location>
</feature>
<dbReference type="Gene3D" id="1.20.1250.20">
    <property type="entry name" value="MFS general substrate transporter like domains"/>
    <property type="match status" value="1"/>
</dbReference>
<keyword evidence="5 7" id="KW-1133">Transmembrane helix</keyword>
<proteinExistence type="predicted"/>
<feature type="transmembrane region" description="Helical" evidence="7">
    <location>
        <begin position="271"/>
        <end position="289"/>
    </location>
</feature>
<feature type="transmembrane region" description="Helical" evidence="7">
    <location>
        <begin position="29"/>
        <end position="48"/>
    </location>
</feature>
<dbReference type="InterPro" id="IPR010290">
    <property type="entry name" value="TM_effector"/>
</dbReference>
<dbReference type="Pfam" id="PF05977">
    <property type="entry name" value="MFS_3"/>
    <property type="match status" value="1"/>
</dbReference>
<accession>A0ABR6F146</accession>
<keyword evidence="2" id="KW-0813">Transport</keyword>
<gene>
    <name evidence="8" type="ORF">GM920_18750</name>
</gene>
<protein>
    <submittedName>
        <fullName evidence="8">MFS transporter</fullName>
    </submittedName>
</protein>
<sequence>MEAHKPLEKPDPYAALRYREFRSYLGMRFFFTFAYQMQAVIIGFHIYHLTKDPLALGLVGLCEAIPAIGIALYGGYVADKSEKRGILLKIFSCVFLCSLIMLVVTTNRMHPYVPVDYIVPIMYLMVFGIGIARGFFSPATFSLMAQIVPKKLYPNSSTWNSSSWQAASILGPAVGGLIYGFYGITATYCVILTLIGIALICIFFLRPHHPTYIPKESIVKSLTEGVHFVFKNKMMLGAMSLDLFSVFFGGAVALLPVFANDILNVGSEGLGFMRAAASSGAVITMLAMTRFSPMNKPWRNLLIAVTGFGTSIICYGLSKNFYLTLVFLFMEGAFDSISVIIRSTIMQLLTPDEMRGRVSAVNSMFIGSSNEIGAFESGLTAKLMRTVPAVVFGGSMTILVAGITYMKTKGMMKLTLQEINDQQN</sequence>
<feature type="transmembrane region" description="Helical" evidence="7">
    <location>
        <begin position="157"/>
        <end position="179"/>
    </location>
</feature>